<evidence type="ECO:0000256" key="5">
    <source>
        <dbReference type="ARBA" id="ARBA00038292"/>
    </source>
</evidence>
<evidence type="ECO:0000256" key="3">
    <source>
        <dbReference type="ARBA" id="ARBA00022630"/>
    </source>
</evidence>
<evidence type="ECO:0000256" key="1">
    <source>
        <dbReference type="ARBA" id="ARBA00001917"/>
    </source>
</evidence>
<dbReference type="InterPro" id="IPR051796">
    <property type="entry name" value="ISF_SsuE-like"/>
</dbReference>
<reference evidence="7 8" key="1">
    <citation type="submission" date="2015-09" db="EMBL/GenBank/DDBJ databases">
        <title>A metagenomics-based metabolic model of nitrate-dependent anaerobic oxidation of methane by Methanoperedens-like archaea.</title>
        <authorList>
            <person name="Arshad A."/>
            <person name="Speth D.R."/>
            <person name="De Graaf R.M."/>
            <person name="Op Den Camp H.J."/>
            <person name="Jetten M.S."/>
            <person name="Welte C.U."/>
        </authorList>
    </citation>
    <scope>NUCLEOTIDE SEQUENCE [LARGE SCALE GENOMIC DNA]</scope>
</reference>
<proteinExistence type="inferred from homology"/>
<dbReference type="InterPro" id="IPR029039">
    <property type="entry name" value="Flavoprotein-like_sf"/>
</dbReference>
<evidence type="ECO:0000313" key="8">
    <source>
        <dbReference type="Proteomes" id="UP000050360"/>
    </source>
</evidence>
<evidence type="ECO:0000256" key="4">
    <source>
        <dbReference type="ARBA" id="ARBA00022643"/>
    </source>
</evidence>
<dbReference type="Pfam" id="PF03358">
    <property type="entry name" value="FMN_red"/>
    <property type="match status" value="1"/>
</dbReference>
<dbReference type="Proteomes" id="UP000050360">
    <property type="component" value="Unassembled WGS sequence"/>
</dbReference>
<dbReference type="Gene3D" id="3.40.50.360">
    <property type="match status" value="1"/>
</dbReference>
<keyword evidence="4" id="KW-0288">FMN</keyword>
<comment type="caution">
    <text evidence="7">The sequence shown here is derived from an EMBL/GenBank/DDBJ whole genome shotgun (WGS) entry which is preliminary data.</text>
</comment>
<accession>A0A0P8CIB4</accession>
<dbReference type="PANTHER" id="PTHR43278">
    <property type="entry name" value="NAD(P)H-DEPENDENT FMN-CONTAINING OXIDOREDUCTASE YWQN-RELATED"/>
    <property type="match status" value="1"/>
</dbReference>
<evidence type="ECO:0000259" key="6">
    <source>
        <dbReference type="Pfam" id="PF03358"/>
    </source>
</evidence>
<protein>
    <submittedName>
        <fullName evidence="7">Iron-sulfur flavoprotein</fullName>
    </submittedName>
</protein>
<dbReference type="AlphaFoldDB" id="A0A0P8CIB4"/>
<dbReference type="EMBL" id="LKCM01000223">
    <property type="protein sequence ID" value="KPQ42560.1"/>
    <property type="molecule type" value="Genomic_DNA"/>
</dbReference>
<gene>
    <name evidence="7" type="primary">isf-7_2</name>
    <name evidence="7" type="ORF">MPEBLZ_02906</name>
</gene>
<comment type="cofactor">
    <cofactor evidence="1">
        <name>FMN</name>
        <dbReference type="ChEBI" id="CHEBI:58210"/>
    </cofactor>
</comment>
<feature type="domain" description="NADPH-dependent FMN reductase-like" evidence="6">
    <location>
        <begin position="1"/>
        <end position="121"/>
    </location>
</feature>
<organism evidence="7 8">
    <name type="scientific">Candidatus Methanoperedens nitratireducens</name>
    <dbReference type="NCBI Taxonomy" id="1392998"/>
    <lineage>
        <taxon>Archaea</taxon>
        <taxon>Methanobacteriati</taxon>
        <taxon>Methanobacteriota</taxon>
        <taxon>Stenosarchaea group</taxon>
        <taxon>Methanomicrobia</taxon>
        <taxon>Methanosarcinales</taxon>
        <taxon>ANME-2 cluster</taxon>
        <taxon>Candidatus Methanoperedentaceae</taxon>
        <taxon>Candidatus Methanoperedens</taxon>
    </lineage>
</organism>
<comment type="cofactor">
    <cofactor evidence="2">
        <name>[4Fe-4S] cluster</name>
        <dbReference type="ChEBI" id="CHEBI:49883"/>
    </cofactor>
</comment>
<comment type="similarity">
    <text evidence="5">Belongs to the SsuE family. Isf subfamily.</text>
</comment>
<dbReference type="SUPFAM" id="SSF52218">
    <property type="entry name" value="Flavoproteins"/>
    <property type="match status" value="1"/>
</dbReference>
<keyword evidence="3" id="KW-0285">Flavoprotein</keyword>
<dbReference type="GO" id="GO:0016491">
    <property type="term" value="F:oxidoreductase activity"/>
    <property type="evidence" value="ECO:0007669"/>
    <property type="project" value="InterPro"/>
</dbReference>
<evidence type="ECO:0000256" key="2">
    <source>
        <dbReference type="ARBA" id="ARBA00001966"/>
    </source>
</evidence>
<evidence type="ECO:0000313" key="7">
    <source>
        <dbReference type="EMBL" id="KPQ42560.1"/>
    </source>
</evidence>
<dbReference type="InterPro" id="IPR005025">
    <property type="entry name" value="FMN_Rdtase-like_dom"/>
</dbReference>
<sequence>MKVIGISGSPTKDSNTDTLVKAILEATGAQTEFFKLSSIKVGPCIACMKCVQTNECIINDDFKWLSKKVMEADAIVVGSSTFYGAASAFTKAFIERLYSKRHLKLLTAGKFAATVAVGVAAEKMVGEWLGNALRAGGMEIVGSMTAKGTPCCFVCGPGETCAFTVWNAYSKELTGMDLGVEEAYKEYLELLPDNKPYAHGSAKFLKSYRSVKDEPEVMAEAERIGRLIKERIKNKSKTAGDSECKC</sequence>
<name>A0A0P8CIB4_9EURY</name>
<dbReference type="PANTHER" id="PTHR43278:SF1">
    <property type="entry name" value="IRON-SULFUR FLAVOPROTEIN MJ1083"/>
    <property type="match status" value="1"/>
</dbReference>